<evidence type="ECO:0000313" key="8">
    <source>
        <dbReference type="Proteomes" id="UP001529421"/>
    </source>
</evidence>
<dbReference type="CDD" id="cd03225">
    <property type="entry name" value="ABC_cobalt_CbiO_domain1"/>
    <property type="match status" value="2"/>
</dbReference>
<name>A0ABT7V7M8_9ACTN</name>
<keyword evidence="2" id="KW-0813">Transport</keyword>
<accession>A0ABT7V7M8</accession>
<evidence type="ECO:0000256" key="1">
    <source>
        <dbReference type="ARBA" id="ARBA00005417"/>
    </source>
</evidence>
<gene>
    <name evidence="7" type="ORF">QUW28_03190</name>
</gene>
<evidence type="ECO:0000259" key="6">
    <source>
        <dbReference type="PROSITE" id="PS50893"/>
    </source>
</evidence>
<reference evidence="8" key="1">
    <citation type="submission" date="2023-06" db="EMBL/GenBank/DDBJ databases">
        <title>Identification and characterization of horizontal gene transfer across gut microbiota members of farm animals based on homology search.</title>
        <authorList>
            <person name="Zeman M."/>
            <person name="Kubasova T."/>
            <person name="Jahodarova E."/>
            <person name="Nykrynova M."/>
            <person name="Rychlik I."/>
        </authorList>
    </citation>
    <scope>NUCLEOTIDE SEQUENCE [LARGE SCALE GENOMIC DNA]</scope>
    <source>
        <strain evidence="8">154_Feed</strain>
    </source>
</reference>
<keyword evidence="4 7" id="KW-0067">ATP-binding</keyword>
<dbReference type="EMBL" id="JAUDDZ010000003">
    <property type="protein sequence ID" value="MDM8274511.1"/>
    <property type="molecule type" value="Genomic_DNA"/>
</dbReference>
<dbReference type="PROSITE" id="PS00211">
    <property type="entry name" value="ABC_TRANSPORTER_1"/>
    <property type="match status" value="1"/>
</dbReference>
<dbReference type="SMART" id="SM00382">
    <property type="entry name" value="AAA"/>
    <property type="match status" value="2"/>
</dbReference>
<evidence type="ECO:0000256" key="2">
    <source>
        <dbReference type="ARBA" id="ARBA00022448"/>
    </source>
</evidence>
<feature type="domain" description="ABC transporter" evidence="6">
    <location>
        <begin position="298"/>
        <end position="518"/>
    </location>
</feature>
<dbReference type="InterPro" id="IPR015856">
    <property type="entry name" value="ABC_transpr_CbiO/EcfA_su"/>
</dbReference>
<dbReference type="PROSITE" id="PS50893">
    <property type="entry name" value="ABC_TRANSPORTER_2"/>
    <property type="match status" value="2"/>
</dbReference>
<dbReference type="Pfam" id="PF00005">
    <property type="entry name" value="ABC_tran"/>
    <property type="match status" value="2"/>
</dbReference>
<evidence type="ECO:0000256" key="4">
    <source>
        <dbReference type="ARBA" id="ARBA00022840"/>
    </source>
</evidence>
<evidence type="ECO:0000256" key="5">
    <source>
        <dbReference type="SAM" id="MobiDB-lite"/>
    </source>
</evidence>
<dbReference type="Proteomes" id="UP001529421">
    <property type="component" value="Unassembled WGS sequence"/>
</dbReference>
<dbReference type="InterPro" id="IPR017871">
    <property type="entry name" value="ABC_transporter-like_CS"/>
</dbReference>
<comment type="similarity">
    <text evidence="1">Belongs to the ABC transporter superfamily.</text>
</comment>
<dbReference type="PANTHER" id="PTHR43553">
    <property type="entry name" value="HEAVY METAL TRANSPORTER"/>
    <property type="match status" value="1"/>
</dbReference>
<dbReference type="GO" id="GO:0005524">
    <property type="term" value="F:ATP binding"/>
    <property type="evidence" value="ECO:0007669"/>
    <property type="project" value="UniProtKB-KW"/>
</dbReference>
<dbReference type="InterPro" id="IPR027417">
    <property type="entry name" value="P-loop_NTPase"/>
</dbReference>
<feature type="region of interest" description="Disordered" evidence="5">
    <location>
        <begin position="1"/>
        <end position="27"/>
    </location>
</feature>
<reference evidence="7 8" key="2">
    <citation type="submission" date="2023-06" db="EMBL/GenBank/DDBJ databases">
        <authorList>
            <person name="Zeman M."/>
            <person name="Kubasova T."/>
            <person name="Jahodarova E."/>
            <person name="Nykrynova M."/>
            <person name="Rychlik I."/>
        </authorList>
    </citation>
    <scope>NUCLEOTIDE SEQUENCE [LARGE SCALE GENOMIC DNA]</scope>
    <source>
        <strain evidence="7 8">154_Feed</strain>
    </source>
</reference>
<evidence type="ECO:0000256" key="3">
    <source>
        <dbReference type="ARBA" id="ARBA00022741"/>
    </source>
</evidence>
<dbReference type="InterPro" id="IPR003593">
    <property type="entry name" value="AAA+_ATPase"/>
</dbReference>
<evidence type="ECO:0000313" key="7">
    <source>
        <dbReference type="EMBL" id="MDM8274511.1"/>
    </source>
</evidence>
<dbReference type="InterPro" id="IPR003439">
    <property type="entry name" value="ABC_transporter-like_ATP-bd"/>
</dbReference>
<keyword evidence="8" id="KW-1185">Reference proteome</keyword>
<comment type="caution">
    <text evidence="7">The sequence shown here is derived from an EMBL/GenBank/DDBJ whole genome shotgun (WGS) entry which is preliminary data.</text>
</comment>
<proteinExistence type="inferred from homology"/>
<dbReference type="Gene3D" id="3.40.50.300">
    <property type="entry name" value="P-loop containing nucleotide triphosphate hydrolases"/>
    <property type="match status" value="2"/>
</dbReference>
<keyword evidence="3" id="KW-0547">Nucleotide-binding</keyword>
<protein>
    <submittedName>
        <fullName evidence="7">ATP-binding cassette domain-containing protein</fullName>
    </submittedName>
</protein>
<dbReference type="SUPFAM" id="SSF52540">
    <property type="entry name" value="P-loop containing nucleoside triphosphate hydrolases"/>
    <property type="match status" value="2"/>
</dbReference>
<feature type="domain" description="ABC transporter" evidence="6">
    <location>
        <begin position="37"/>
        <end position="274"/>
    </location>
</feature>
<dbReference type="InterPro" id="IPR050095">
    <property type="entry name" value="ECF_ABC_transporter_ATP-bd"/>
</dbReference>
<dbReference type="RefSeq" id="WP_289544522.1">
    <property type="nucleotide sequence ID" value="NZ_JAUDDZ010000003.1"/>
</dbReference>
<organism evidence="7 8">
    <name type="scientific">Enorma phocaeensis</name>
    <dbReference type="NCBI Taxonomy" id="1871019"/>
    <lineage>
        <taxon>Bacteria</taxon>
        <taxon>Bacillati</taxon>
        <taxon>Actinomycetota</taxon>
        <taxon>Coriobacteriia</taxon>
        <taxon>Coriobacteriales</taxon>
        <taxon>Coriobacteriaceae</taxon>
        <taxon>Enorma</taxon>
    </lineage>
</organism>
<sequence length="518" mass="55540">MSSGKAHIGPDAANASASSVRGARTSVAKAPRDMPALSCRGLTFRYAEGETPVFSDISLSVQPGETLLVMGPSGCGKSTLAYCLAGLYPDYAGVLEGSVEVEGRPIDRMGPQERSRAVSILFQNPDNQFCMDTVLHEVLFALENVDCPGDLDARAHELLELAGLDGYARSPIHTLSGGTKQKLALVTALATGARTLVLDEPFANLDPLSCRRLAGELERLKRQGVTLVVVDHKPGWWLPFCSRIIFMERKGNLDELAFSPAEASARLEAFAARGLFLGSDWLRGVHPPHLAGDASAALEARDLTVRHGRTPFLSGLSLALPRGSVTSLVGECGSGKSTLLTALAGAARFSGSVESAGRVGLVFQNPRFQFLALTVSDEVLVTLRASRPGVPDEQLAPVAHGLLEEFGLDARAQASPYELSQGQQRRLALLAMLAADCDVLLLDEPTYAQDERSTRFILELLMKRVERGLAVLVATHDVELARAISNQVLLLEDGSLRALSPQEVDRYVEERKEPPCGA</sequence>